<dbReference type="InterPro" id="IPR012409">
    <property type="entry name" value="Sirohaem_synth"/>
</dbReference>
<protein>
    <recommendedName>
        <fullName evidence="1">uroporphyrinogen-III C-methyltransferase</fullName>
        <ecNumber evidence="1">2.1.1.107</ecNumber>
    </recommendedName>
</protein>
<dbReference type="InterPro" id="IPR003043">
    <property type="entry name" value="Uropor_MeTrfase_CS"/>
</dbReference>
<dbReference type="InterPro" id="IPR014776">
    <property type="entry name" value="4pyrrole_Mease_sub2"/>
</dbReference>
<evidence type="ECO:0000256" key="3">
    <source>
        <dbReference type="ARBA" id="ARBA00022679"/>
    </source>
</evidence>
<gene>
    <name evidence="7" type="primary">cysG</name>
    <name evidence="7" type="ORF">Lsed01_02313</name>
</gene>
<organism evidence="7 8">
    <name type="scientific">Demequina sediminis</name>
    <dbReference type="NCBI Taxonomy" id="1930058"/>
    <lineage>
        <taxon>Bacteria</taxon>
        <taxon>Bacillati</taxon>
        <taxon>Actinomycetota</taxon>
        <taxon>Actinomycetes</taxon>
        <taxon>Micrococcales</taxon>
        <taxon>Demequinaceae</taxon>
        <taxon>Demequina</taxon>
    </lineage>
</organism>
<sequence>MTALFGLDLGGRRVVVAGAGHVASRRVRRFLAEGADIMVVAPEASDDVRRHAQHGDLEWRERGIVPSDLDDAWFVLAATDRPEVNDDVAAWAAERRVFCIDASDAAKGTARQAAASRHGDLVVGVVSTDKPDPARIRAVRDAVAAHIDAGEVDLRRRRAGQGRVILVGSGPGDPGLITVRGRQALAEADVVVTDRLGATELLVTVPYDVEVINVGKSPDTHPVPQDQINRILVEHALAGRTVVRLKGGDPFVFGRGGEEAHACIVAGVPVEVVPGVTSALSVPALAGIPVTQRGISTSVLVTSGHAGADAAAVAAMAAGATVVVLMGVAALPDIVAAGLAGGADAATPVAIIERGTTADERITRGTLSDIVRLSGETGVKPPAVIVIGDVARPELLASQAAATPARRE</sequence>
<accession>A0ABP9WLZ7</accession>
<evidence type="ECO:0000256" key="2">
    <source>
        <dbReference type="ARBA" id="ARBA00022603"/>
    </source>
</evidence>
<keyword evidence="8" id="KW-1185">Reference proteome</keyword>
<dbReference type="PIRSF" id="PIRSF036426">
    <property type="entry name" value="Sirohaem_synth"/>
    <property type="match status" value="1"/>
</dbReference>
<dbReference type="InterPro" id="IPR000878">
    <property type="entry name" value="4pyrrol_Mease"/>
</dbReference>
<evidence type="ECO:0000313" key="7">
    <source>
        <dbReference type="EMBL" id="GAA5519855.1"/>
    </source>
</evidence>
<dbReference type="InterPro" id="IPR035996">
    <property type="entry name" value="4pyrrol_Methylase_sf"/>
</dbReference>
<evidence type="ECO:0000259" key="6">
    <source>
        <dbReference type="Pfam" id="PF00590"/>
    </source>
</evidence>
<evidence type="ECO:0000313" key="8">
    <source>
        <dbReference type="Proteomes" id="UP001426770"/>
    </source>
</evidence>
<dbReference type="PANTHER" id="PTHR45790:SF3">
    <property type="entry name" value="S-ADENOSYL-L-METHIONINE-DEPENDENT UROPORPHYRINOGEN III METHYLTRANSFERASE, CHLOROPLASTIC"/>
    <property type="match status" value="1"/>
</dbReference>
<dbReference type="InterPro" id="IPR036291">
    <property type="entry name" value="NAD(P)-bd_dom_sf"/>
</dbReference>
<dbReference type="Proteomes" id="UP001426770">
    <property type="component" value="Unassembled WGS sequence"/>
</dbReference>
<evidence type="ECO:0000256" key="1">
    <source>
        <dbReference type="ARBA" id="ARBA00012162"/>
    </source>
</evidence>
<dbReference type="Pfam" id="PF00590">
    <property type="entry name" value="TP_methylase"/>
    <property type="match status" value="1"/>
</dbReference>
<dbReference type="NCBIfam" id="NF004790">
    <property type="entry name" value="PRK06136.1"/>
    <property type="match status" value="1"/>
</dbReference>
<dbReference type="PANTHER" id="PTHR45790">
    <property type="entry name" value="SIROHEME SYNTHASE-RELATED"/>
    <property type="match status" value="1"/>
</dbReference>
<dbReference type="EC" id="2.1.1.107" evidence="1"/>
<dbReference type="CDD" id="cd11642">
    <property type="entry name" value="SUMT"/>
    <property type="match status" value="1"/>
</dbReference>
<keyword evidence="2" id="KW-0489">Methyltransferase</keyword>
<evidence type="ECO:0000256" key="4">
    <source>
        <dbReference type="ARBA" id="ARBA00022691"/>
    </source>
</evidence>
<dbReference type="Gene3D" id="3.30.950.10">
    <property type="entry name" value="Methyltransferase, Cobalt-precorrin-4 Transmethylase, Domain 2"/>
    <property type="match status" value="1"/>
</dbReference>
<proteinExistence type="predicted"/>
<keyword evidence="5" id="KW-0627">Porphyrin biosynthesis</keyword>
<evidence type="ECO:0000256" key="5">
    <source>
        <dbReference type="ARBA" id="ARBA00023244"/>
    </source>
</evidence>
<dbReference type="SUPFAM" id="SSF53790">
    <property type="entry name" value="Tetrapyrrole methylase"/>
    <property type="match status" value="1"/>
</dbReference>
<dbReference type="NCBIfam" id="TIGR01469">
    <property type="entry name" value="cobA_cysG_Cterm"/>
    <property type="match status" value="1"/>
</dbReference>
<keyword evidence="4" id="KW-0949">S-adenosyl-L-methionine</keyword>
<dbReference type="PROSITE" id="PS00839">
    <property type="entry name" value="SUMT_1"/>
    <property type="match status" value="1"/>
</dbReference>
<dbReference type="Pfam" id="PF13241">
    <property type="entry name" value="NAD_binding_7"/>
    <property type="match status" value="1"/>
</dbReference>
<dbReference type="InterPro" id="IPR014777">
    <property type="entry name" value="4pyrrole_Mease_sub1"/>
</dbReference>
<dbReference type="InterPro" id="IPR050161">
    <property type="entry name" value="Siro_Cobalamin_biosynth"/>
</dbReference>
<dbReference type="Gene3D" id="3.40.50.720">
    <property type="entry name" value="NAD(P)-binding Rossmann-like Domain"/>
    <property type="match status" value="1"/>
</dbReference>
<keyword evidence="3" id="KW-0808">Transferase</keyword>
<dbReference type="InterPro" id="IPR006366">
    <property type="entry name" value="CobA/CysG_C"/>
</dbReference>
<reference evidence="7 8" key="1">
    <citation type="submission" date="2024-02" db="EMBL/GenBank/DDBJ databases">
        <title>Lysinimicrobium sediminis NBRC 112286.</title>
        <authorList>
            <person name="Ichikawa N."/>
            <person name="Katano-Makiyama Y."/>
            <person name="Hidaka K."/>
        </authorList>
    </citation>
    <scope>NUCLEOTIDE SEQUENCE [LARGE SCALE GENOMIC DNA]</scope>
    <source>
        <strain evidence="7 8">NBRC 112286</strain>
    </source>
</reference>
<feature type="domain" description="Tetrapyrrole methylase" evidence="6">
    <location>
        <begin position="163"/>
        <end position="370"/>
    </location>
</feature>
<comment type="caution">
    <text evidence="7">The sequence shown here is derived from an EMBL/GenBank/DDBJ whole genome shotgun (WGS) entry which is preliminary data.</text>
</comment>
<name>A0ABP9WLZ7_9MICO</name>
<dbReference type="EMBL" id="BAABRR010000014">
    <property type="protein sequence ID" value="GAA5519855.1"/>
    <property type="molecule type" value="Genomic_DNA"/>
</dbReference>
<dbReference type="Gene3D" id="3.40.1010.10">
    <property type="entry name" value="Cobalt-precorrin-4 Transmethylase, Domain 1"/>
    <property type="match status" value="1"/>
</dbReference>
<dbReference type="RefSeq" id="WP_286215602.1">
    <property type="nucleotide sequence ID" value="NZ_AP027736.1"/>
</dbReference>
<dbReference type="SUPFAM" id="SSF51735">
    <property type="entry name" value="NAD(P)-binding Rossmann-fold domains"/>
    <property type="match status" value="1"/>
</dbReference>